<name>A0A2P1M529_9LECA</name>
<reference evidence="2" key="1">
    <citation type="journal article" date="2018" name="Mol. Ecol.">
        <title>Reductions in Complexity of Mitochondrial Genomes in Lichen-Forming Fungi Shed Light on Genome Architecture of Obligate Symbioses.</title>
        <authorList>
            <person name="Pogoda C.S."/>
            <person name="Keepers K.G."/>
            <person name="Lendemer J.C."/>
            <person name="Kane N.C."/>
            <person name="Tripp E.A."/>
        </authorList>
    </citation>
    <scope>NUCLEOTIDE SEQUENCE</scope>
</reference>
<evidence type="ECO:0000256" key="1">
    <source>
        <dbReference type="SAM" id="Phobius"/>
    </source>
</evidence>
<proteinExistence type="predicted"/>
<keyword evidence="1" id="KW-1133">Transmembrane helix</keyword>
<feature type="transmembrane region" description="Helical" evidence="1">
    <location>
        <begin position="122"/>
        <end position="145"/>
    </location>
</feature>
<dbReference type="EMBL" id="MG720572">
    <property type="protein sequence ID" value="AVP25178.1"/>
    <property type="molecule type" value="Genomic_DNA"/>
</dbReference>
<protein>
    <submittedName>
        <fullName evidence="2">Uncharacterized protein</fullName>
    </submittedName>
</protein>
<geneLocation type="mitochondrion" evidence="2"/>
<dbReference type="AlphaFoldDB" id="A0A2P1M529"/>
<keyword evidence="2" id="KW-0496">Mitochondrion</keyword>
<gene>
    <name evidence="2" type="primary">ORF3</name>
</gene>
<evidence type="ECO:0000313" key="2">
    <source>
        <dbReference type="EMBL" id="AVP25178.1"/>
    </source>
</evidence>
<keyword evidence="1" id="KW-0812">Transmembrane</keyword>
<organism evidence="2">
    <name type="scientific">Pertusaria plittiana</name>
    <dbReference type="NCBI Taxonomy" id="394545"/>
    <lineage>
        <taxon>Eukaryota</taxon>
        <taxon>Fungi</taxon>
        <taxon>Dikarya</taxon>
        <taxon>Ascomycota</taxon>
        <taxon>Pezizomycotina</taxon>
        <taxon>Lecanoromycetes</taxon>
        <taxon>OSLEUM clade</taxon>
        <taxon>Ostropomycetidae</taxon>
        <taxon>Pertusariales</taxon>
        <taxon>Pertusariaceae</taxon>
        <taxon>Pertusaria</taxon>
    </lineage>
</organism>
<keyword evidence="1" id="KW-0472">Membrane</keyword>
<accession>A0A2P1M529</accession>
<sequence length="424" mass="49846">MIFKYMTHNLLKDLLEIQNLNSEPILYIGWTPCNNIQIEVLYTWPLDSLNSTINYIQNNFFNFNFKYENINTHLDTYRNIHVPRSIGYRGNHYINNVDNNVRQFLFNNATLNLNISSVFHPLFIFISNYFHLIISPFVFFLIAFFSPTSVIRYHADNGNRNTSGNNSGNTTSFDWYSRRSPFASTENIKKHLNSGDEDGDGDGRDWNREYKKFIESMDVIVPLMAKLPLELINLIFNWHTYILYRLAHTSWGLGTMAIRTYLTSYMRSASNNFTGTTLTTRRAGWVIIHERVLTLNWLWRFMENMATNSHLGGAVGFNDWNPENNPRRNRFLIHRERVLGPESRIIEMDTYTQLVMWHESNLHSVNVYDSVFRLGDRSNPLFGGYSDLAAIHEWVTQNVDNYDPQGYFRTRVIPAFLRFYPNNQ</sequence>